<proteinExistence type="predicted"/>
<dbReference type="PANTHER" id="PTHR47183">
    <property type="entry name" value="GLUCOSE-1-PHOSPHATE CYTIDYLYLTRANSFERASE-RELATED"/>
    <property type="match status" value="1"/>
</dbReference>
<dbReference type="OrthoDB" id="9814110at2"/>
<dbReference type="InterPro" id="IPR029044">
    <property type="entry name" value="Nucleotide-diphossugar_trans"/>
</dbReference>
<feature type="domain" description="Nucleotidyl transferase" evidence="1">
    <location>
        <begin position="3"/>
        <end position="230"/>
    </location>
</feature>
<comment type="caution">
    <text evidence="2">The sequence shown here is derived from an EMBL/GenBank/DDBJ whole genome shotgun (WGS) entry which is preliminary data.</text>
</comment>
<dbReference type="RefSeq" id="WP_105735305.1">
    <property type="nucleotide sequence ID" value="NZ_PVBT01000005.1"/>
</dbReference>
<dbReference type="CDD" id="cd02524">
    <property type="entry name" value="G1P_cytidylyltransferase"/>
    <property type="match status" value="1"/>
</dbReference>
<protein>
    <submittedName>
        <fullName evidence="2">Glucose-1-phosphate cytidylyltransferase</fullName>
    </submittedName>
</protein>
<keyword evidence="2" id="KW-0548">Nucleotidyltransferase</keyword>
<dbReference type="Proteomes" id="UP000238563">
    <property type="component" value="Unassembled WGS sequence"/>
</dbReference>
<dbReference type="PANTHER" id="PTHR47183:SF3">
    <property type="entry name" value="TRANSFERASE"/>
    <property type="match status" value="1"/>
</dbReference>
<sequence>MKVVLFCGGMGTRIREYSENVPKPMIPLGSQPILRHVMQYYADYGHEDFILCLGYKANVIKDFFLNSRPQTFADCVVSGDGTVEVLGESQKDWRISLIDTGIWRNIGERLWAVRDQLRGERIFLANYSDGLTDVDLDDMIEKFEASGKIACFLAVRPPLTYHLADIADDGRVCEFRSSDRSDIWINGGYFLMRGEIFDYMRESEELVLEPFSRLIKDNMLMAYKHEGFWRSMDTLRDWQALQEMVERGEMPWMIHAPARSNSRTQKVKAL</sequence>
<evidence type="ECO:0000313" key="2">
    <source>
        <dbReference type="EMBL" id="PRD51747.1"/>
    </source>
</evidence>
<dbReference type="EMBL" id="PVBT01000005">
    <property type="protein sequence ID" value="PRD51747.1"/>
    <property type="molecule type" value="Genomic_DNA"/>
</dbReference>
<gene>
    <name evidence="2" type="ORF">C5750_18050</name>
</gene>
<evidence type="ECO:0000313" key="3">
    <source>
        <dbReference type="Proteomes" id="UP000238563"/>
    </source>
</evidence>
<dbReference type="AlphaFoldDB" id="A0A2S9JFQ0"/>
<accession>A0A2S9JFQ0</accession>
<dbReference type="GO" id="GO:0047343">
    <property type="term" value="F:glucose-1-phosphate cytidylyltransferase activity"/>
    <property type="evidence" value="ECO:0007669"/>
    <property type="project" value="InterPro"/>
</dbReference>
<reference evidence="2 3" key="1">
    <citation type="submission" date="2018-02" db="EMBL/GenBank/DDBJ databases">
        <title>The draft genome of Phyllobacterium myrsinacearum DSM5892.</title>
        <authorList>
            <person name="Li L."/>
            <person name="Liu L."/>
            <person name="Zhang X."/>
            <person name="Wang T."/>
        </authorList>
    </citation>
    <scope>NUCLEOTIDE SEQUENCE [LARGE SCALE GENOMIC DNA]</scope>
    <source>
        <strain evidence="2 3">DSM 5892</strain>
    </source>
</reference>
<dbReference type="InterPro" id="IPR013446">
    <property type="entry name" value="G1P_cyt_trans-like"/>
</dbReference>
<keyword evidence="3" id="KW-1185">Reference proteome</keyword>
<keyword evidence="2" id="KW-0808">Transferase</keyword>
<evidence type="ECO:0000259" key="1">
    <source>
        <dbReference type="Pfam" id="PF00483"/>
    </source>
</evidence>
<dbReference type="Pfam" id="PF00483">
    <property type="entry name" value="NTP_transferase"/>
    <property type="match status" value="1"/>
</dbReference>
<dbReference type="Gene3D" id="3.90.550.10">
    <property type="entry name" value="Spore Coat Polysaccharide Biosynthesis Protein SpsA, Chain A"/>
    <property type="match status" value="1"/>
</dbReference>
<name>A0A2S9JFQ0_9HYPH</name>
<dbReference type="SUPFAM" id="SSF53448">
    <property type="entry name" value="Nucleotide-diphospho-sugar transferases"/>
    <property type="match status" value="1"/>
</dbReference>
<dbReference type="InterPro" id="IPR005835">
    <property type="entry name" value="NTP_transferase_dom"/>
</dbReference>
<organism evidence="2 3">
    <name type="scientific">Phyllobacterium myrsinacearum</name>
    <dbReference type="NCBI Taxonomy" id="28101"/>
    <lineage>
        <taxon>Bacteria</taxon>
        <taxon>Pseudomonadati</taxon>
        <taxon>Pseudomonadota</taxon>
        <taxon>Alphaproteobacteria</taxon>
        <taxon>Hyphomicrobiales</taxon>
        <taxon>Phyllobacteriaceae</taxon>
        <taxon>Phyllobacterium</taxon>
    </lineage>
</organism>